<dbReference type="EMBL" id="OCMU01000001">
    <property type="protein sequence ID" value="SOD18521.1"/>
    <property type="molecule type" value="Genomic_DNA"/>
</dbReference>
<gene>
    <name evidence="2" type="ORF">SAMN06297164_1713</name>
</gene>
<protein>
    <recommendedName>
        <fullName evidence="1">GmrSD restriction endonucleases C-terminal domain-containing protein</fullName>
    </recommendedName>
</protein>
<evidence type="ECO:0000313" key="2">
    <source>
        <dbReference type="EMBL" id="SOD18521.1"/>
    </source>
</evidence>
<proteinExistence type="predicted"/>
<evidence type="ECO:0000313" key="3">
    <source>
        <dbReference type="Proteomes" id="UP000219335"/>
    </source>
</evidence>
<reference evidence="2 3" key="1">
    <citation type="submission" date="2017-09" db="EMBL/GenBank/DDBJ databases">
        <authorList>
            <person name="Ehlers B."/>
            <person name="Leendertz F.H."/>
        </authorList>
    </citation>
    <scope>NUCLEOTIDE SEQUENCE [LARGE SCALE GENOMIC DNA]</scope>
    <source>
        <strain evidence="2 3">Nm42</strain>
    </source>
</reference>
<dbReference type="PROSITE" id="PS51257">
    <property type="entry name" value="PROKAR_LIPOPROTEIN"/>
    <property type="match status" value="1"/>
</dbReference>
<dbReference type="AlphaFoldDB" id="A0A286A9H2"/>
<accession>A0A286A9H2</accession>
<dbReference type="InterPro" id="IPR011089">
    <property type="entry name" value="GmrSD_C"/>
</dbReference>
<sequence length="208" mass="23987">MKITKINSSSIIFFITVLITLSSCAVEKRVIALTSQSNTGYSDQIFTSIPYNREDWGGWIDVDGDCQDTRQELLIASSKIPVKFKDSKECAVIYGEWYGAYTGSTLTKASDLDIDHIVPLAHAHRHGAENWTKELREFFANDFENLIAVSNSANRSKSDKAPHEWLPPLKSYWCEYGKRWERVKEKYQLWYSEQERIILNQLAETCFE</sequence>
<dbReference type="Gene3D" id="1.10.30.50">
    <property type="match status" value="1"/>
</dbReference>
<dbReference type="Proteomes" id="UP000219335">
    <property type="component" value="Unassembled WGS sequence"/>
</dbReference>
<name>A0A286A9H2_9PROT</name>
<dbReference type="PANTHER" id="PTHR24094">
    <property type="entry name" value="SECRETED PROTEIN"/>
    <property type="match status" value="1"/>
</dbReference>
<feature type="domain" description="GmrSD restriction endonucleases C-terminal" evidence="1">
    <location>
        <begin position="86"/>
        <end position="195"/>
    </location>
</feature>
<dbReference type="PANTHER" id="PTHR24094:SF15">
    <property type="entry name" value="AMP-DEPENDENT SYNTHETASE_LIGASE DOMAIN-CONTAINING PROTEIN-RELATED"/>
    <property type="match status" value="1"/>
</dbReference>
<dbReference type="RefSeq" id="WP_097104955.1">
    <property type="nucleotide sequence ID" value="NZ_OCMU01000001.1"/>
</dbReference>
<evidence type="ECO:0000259" key="1">
    <source>
        <dbReference type="Pfam" id="PF07510"/>
    </source>
</evidence>
<organism evidence="2 3">
    <name type="scientific">Nitrosomonas ureae</name>
    <dbReference type="NCBI Taxonomy" id="44577"/>
    <lineage>
        <taxon>Bacteria</taxon>
        <taxon>Pseudomonadati</taxon>
        <taxon>Pseudomonadota</taxon>
        <taxon>Betaproteobacteria</taxon>
        <taxon>Nitrosomonadales</taxon>
        <taxon>Nitrosomonadaceae</taxon>
        <taxon>Nitrosomonas</taxon>
    </lineage>
</organism>
<dbReference type="Pfam" id="PF07510">
    <property type="entry name" value="GmrSD_C"/>
    <property type="match status" value="1"/>
</dbReference>